<dbReference type="GO" id="GO:0005524">
    <property type="term" value="F:ATP binding"/>
    <property type="evidence" value="ECO:0007669"/>
    <property type="project" value="UniProtKB-KW"/>
</dbReference>
<evidence type="ECO:0000256" key="1">
    <source>
        <dbReference type="ARBA" id="ARBA00022598"/>
    </source>
</evidence>
<dbReference type="STRING" id="2880.D7G9A9"/>
<evidence type="ECO:0000313" key="5">
    <source>
        <dbReference type="Proteomes" id="UP000002630"/>
    </source>
</evidence>
<dbReference type="InParanoid" id="D7G9A9"/>
<reference evidence="4 5" key="1">
    <citation type="journal article" date="2010" name="Nature">
        <title>The Ectocarpus genome and the independent evolution of multicellularity in brown algae.</title>
        <authorList>
            <person name="Cock J.M."/>
            <person name="Sterck L."/>
            <person name="Rouze P."/>
            <person name="Scornet D."/>
            <person name="Allen A.E."/>
            <person name="Amoutzias G."/>
            <person name="Anthouard V."/>
            <person name="Artiguenave F."/>
            <person name="Aury J.M."/>
            <person name="Badger J.H."/>
            <person name="Beszteri B."/>
            <person name="Billiau K."/>
            <person name="Bonnet E."/>
            <person name="Bothwell J.H."/>
            <person name="Bowler C."/>
            <person name="Boyen C."/>
            <person name="Brownlee C."/>
            <person name="Carrano C.J."/>
            <person name="Charrier B."/>
            <person name="Cho G.Y."/>
            <person name="Coelho S.M."/>
            <person name="Collen J."/>
            <person name="Corre E."/>
            <person name="Da Silva C."/>
            <person name="Delage L."/>
            <person name="Delaroque N."/>
            <person name="Dittami S.M."/>
            <person name="Doulbeau S."/>
            <person name="Elias M."/>
            <person name="Farnham G."/>
            <person name="Gachon C.M."/>
            <person name="Gschloessl B."/>
            <person name="Heesch S."/>
            <person name="Jabbari K."/>
            <person name="Jubin C."/>
            <person name="Kawai H."/>
            <person name="Kimura K."/>
            <person name="Kloareg B."/>
            <person name="Kupper F.C."/>
            <person name="Lang D."/>
            <person name="Le Bail A."/>
            <person name="Leblanc C."/>
            <person name="Lerouge P."/>
            <person name="Lohr M."/>
            <person name="Lopez P.J."/>
            <person name="Martens C."/>
            <person name="Maumus F."/>
            <person name="Michel G."/>
            <person name="Miranda-Saavedra D."/>
            <person name="Morales J."/>
            <person name="Moreau H."/>
            <person name="Motomura T."/>
            <person name="Nagasato C."/>
            <person name="Napoli C.A."/>
            <person name="Nelson D.R."/>
            <person name="Nyvall-Collen P."/>
            <person name="Peters A.F."/>
            <person name="Pommier C."/>
            <person name="Potin P."/>
            <person name="Poulain J."/>
            <person name="Quesneville H."/>
            <person name="Read B."/>
            <person name="Rensing S.A."/>
            <person name="Ritter A."/>
            <person name="Rousvoal S."/>
            <person name="Samanta M."/>
            <person name="Samson G."/>
            <person name="Schroeder D.C."/>
            <person name="Segurens B."/>
            <person name="Strittmatter M."/>
            <person name="Tonon T."/>
            <person name="Tregear J.W."/>
            <person name="Valentin K."/>
            <person name="von Dassow P."/>
            <person name="Yamagishi T."/>
            <person name="Van de Peer Y."/>
            <person name="Wincker P."/>
        </authorList>
    </citation>
    <scope>NUCLEOTIDE SEQUENCE [LARGE SCALE GENOMIC DNA]</scope>
    <source>
        <strain evidence="5">Ec32 / CCAP1310/4</strain>
    </source>
</reference>
<evidence type="ECO:0000256" key="3">
    <source>
        <dbReference type="ARBA" id="ARBA00022840"/>
    </source>
</evidence>
<dbReference type="Proteomes" id="UP000002630">
    <property type="component" value="Linkage Group LG09"/>
</dbReference>
<dbReference type="OrthoDB" id="202825at2759"/>
<proteinExistence type="predicted"/>
<keyword evidence="2" id="KW-0547">Nucleotide-binding</keyword>
<dbReference type="Gene3D" id="3.30.470.20">
    <property type="entry name" value="ATP-grasp fold, B domain"/>
    <property type="match status" value="1"/>
</dbReference>
<evidence type="ECO:0000313" key="4">
    <source>
        <dbReference type="EMBL" id="CBJ28252.1"/>
    </source>
</evidence>
<protein>
    <submittedName>
        <fullName evidence="4">Uncharacterized protein</fullName>
    </submittedName>
</protein>
<organism evidence="4 5">
    <name type="scientific">Ectocarpus siliculosus</name>
    <name type="common">Brown alga</name>
    <name type="synonym">Conferva siliculosa</name>
    <dbReference type="NCBI Taxonomy" id="2880"/>
    <lineage>
        <taxon>Eukaryota</taxon>
        <taxon>Sar</taxon>
        <taxon>Stramenopiles</taxon>
        <taxon>Ochrophyta</taxon>
        <taxon>PX clade</taxon>
        <taxon>Phaeophyceae</taxon>
        <taxon>Ectocarpales</taxon>
        <taxon>Ectocarpaceae</taxon>
        <taxon>Ectocarpus</taxon>
    </lineage>
</organism>
<dbReference type="EMBL" id="FN649734">
    <property type="protein sequence ID" value="CBJ28252.1"/>
    <property type="molecule type" value="Genomic_DNA"/>
</dbReference>
<dbReference type="GO" id="GO:0036064">
    <property type="term" value="C:ciliary basal body"/>
    <property type="evidence" value="ECO:0007669"/>
    <property type="project" value="TreeGrafter"/>
</dbReference>
<name>D7G9A9_ECTSI</name>
<keyword evidence="5" id="KW-1185">Reference proteome</keyword>
<dbReference type="OMA" id="DIRLWIC"/>
<gene>
    <name evidence="4" type="ORF">Esi_0097_0029</name>
</gene>
<accession>D7G9A9</accession>
<dbReference type="PROSITE" id="PS51221">
    <property type="entry name" value="TTL"/>
    <property type="match status" value="1"/>
</dbReference>
<keyword evidence="3" id="KW-0067">ATP-binding</keyword>
<dbReference type="Pfam" id="PF03133">
    <property type="entry name" value="TTL"/>
    <property type="match status" value="1"/>
</dbReference>
<dbReference type="AlphaFoldDB" id="D7G9A9"/>
<dbReference type="EMBL" id="FN649212">
    <property type="protein sequence ID" value="CBJ28252.1"/>
    <property type="molecule type" value="Genomic_DNA"/>
</dbReference>
<dbReference type="PANTHER" id="PTHR12241:SF118">
    <property type="entry name" value="TUBULIN POLYGLUTAMYLASE TTLL2-RELATED"/>
    <property type="match status" value="1"/>
</dbReference>
<dbReference type="PANTHER" id="PTHR12241">
    <property type="entry name" value="TUBULIN POLYGLUTAMYLASE"/>
    <property type="match status" value="1"/>
</dbReference>
<dbReference type="GO" id="GO:0015631">
    <property type="term" value="F:tubulin binding"/>
    <property type="evidence" value="ECO:0007669"/>
    <property type="project" value="TreeGrafter"/>
</dbReference>
<dbReference type="GO" id="GO:0000226">
    <property type="term" value="P:microtubule cytoskeleton organization"/>
    <property type="evidence" value="ECO:0007669"/>
    <property type="project" value="TreeGrafter"/>
</dbReference>
<dbReference type="GO" id="GO:0070740">
    <property type="term" value="F:tubulin-glutamic acid ligase activity"/>
    <property type="evidence" value="ECO:0007669"/>
    <property type="project" value="TreeGrafter"/>
</dbReference>
<evidence type="ECO:0000256" key="2">
    <source>
        <dbReference type="ARBA" id="ARBA00022741"/>
    </source>
</evidence>
<dbReference type="eggNOG" id="KOG2157">
    <property type="taxonomic scope" value="Eukaryota"/>
</dbReference>
<dbReference type="InterPro" id="IPR004344">
    <property type="entry name" value="TTL/TTLL_fam"/>
</dbReference>
<keyword evidence="1" id="KW-0436">Ligase</keyword>
<sequence length="177" mass="19832">MNGELDFDRYISDPLTVGGYKADLRLYVVVTSLHPMTVSVYRDGIVRFATSKYVGSPHHDLFGHLTNCSINKRSPFASQEKDVIGGGCKWTLRRLQRWVEESSAHGVERWDRLWAKIRSLVCLTVLPLADVVPGGVGHDSCFELFGFDVMVDCRLSRPHLIEVNCSPALGLDEPADR</sequence>